<dbReference type="Pfam" id="PF07817">
    <property type="entry name" value="GLE1"/>
    <property type="match status" value="1"/>
</dbReference>
<keyword evidence="13" id="KW-1185">Reference proteome</keyword>
<keyword evidence="3" id="KW-0813">Transport</keyword>
<dbReference type="GO" id="GO:0044614">
    <property type="term" value="C:nuclear pore cytoplasmic filaments"/>
    <property type="evidence" value="ECO:0007669"/>
    <property type="project" value="TreeGrafter"/>
</dbReference>
<dbReference type="InterPro" id="IPR012476">
    <property type="entry name" value="GLE1"/>
</dbReference>
<reference evidence="12 13" key="1">
    <citation type="submission" date="2019-04" db="EMBL/GenBank/DDBJ databases">
        <title>Comparative genomics and transcriptomics to analyze fruiting body development in filamentous ascomycetes.</title>
        <authorList>
            <consortium name="DOE Joint Genome Institute"/>
            <person name="Lutkenhaus R."/>
            <person name="Traeger S."/>
            <person name="Breuer J."/>
            <person name="Kuo A."/>
            <person name="Lipzen A."/>
            <person name="Pangilinan J."/>
            <person name="Dilworth D."/>
            <person name="Sandor L."/>
            <person name="Poggeler S."/>
            <person name="Barry K."/>
            <person name="Grigoriev I.V."/>
            <person name="Nowrousian M."/>
        </authorList>
    </citation>
    <scope>NUCLEOTIDE SEQUENCE [LARGE SCALE GENOMIC DNA]</scope>
    <source>
        <strain evidence="12 13">CBS 389.68</strain>
    </source>
</reference>
<evidence type="ECO:0000256" key="4">
    <source>
        <dbReference type="ARBA" id="ARBA00022816"/>
    </source>
</evidence>
<feature type="region of interest" description="Disordered" evidence="11">
    <location>
        <begin position="1"/>
        <end position="250"/>
    </location>
</feature>
<organism evidence="12 13">
    <name type="scientific">Ascodesmis nigricans</name>
    <dbReference type="NCBI Taxonomy" id="341454"/>
    <lineage>
        <taxon>Eukaryota</taxon>
        <taxon>Fungi</taxon>
        <taxon>Dikarya</taxon>
        <taxon>Ascomycota</taxon>
        <taxon>Pezizomycotina</taxon>
        <taxon>Pezizomycetes</taxon>
        <taxon>Pezizales</taxon>
        <taxon>Ascodesmidaceae</taxon>
        <taxon>Ascodesmis</taxon>
    </lineage>
</organism>
<dbReference type="PANTHER" id="PTHR12960">
    <property type="entry name" value="GLE-1-RELATED"/>
    <property type="match status" value="1"/>
</dbReference>
<dbReference type="Gene3D" id="1.25.40.510">
    <property type="entry name" value="GLE1-like"/>
    <property type="match status" value="1"/>
</dbReference>
<keyword evidence="4" id="KW-0509">mRNA transport</keyword>
<evidence type="ECO:0000256" key="8">
    <source>
        <dbReference type="ARBA" id="ARBA00023242"/>
    </source>
</evidence>
<evidence type="ECO:0000256" key="2">
    <source>
        <dbReference type="ARBA" id="ARBA00011056"/>
    </source>
</evidence>
<evidence type="ECO:0000313" key="13">
    <source>
        <dbReference type="Proteomes" id="UP000298138"/>
    </source>
</evidence>
<dbReference type="GO" id="GO:0016973">
    <property type="term" value="P:poly(A)+ mRNA export from nucleus"/>
    <property type="evidence" value="ECO:0007669"/>
    <property type="project" value="InterPro"/>
</dbReference>
<dbReference type="GO" id="GO:0015031">
    <property type="term" value="P:protein transport"/>
    <property type="evidence" value="ECO:0007669"/>
    <property type="project" value="UniProtKB-KW"/>
</dbReference>
<dbReference type="AlphaFoldDB" id="A0A4S2N5Y8"/>
<dbReference type="GO" id="GO:0005737">
    <property type="term" value="C:cytoplasm"/>
    <property type="evidence" value="ECO:0007669"/>
    <property type="project" value="TreeGrafter"/>
</dbReference>
<accession>A0A4S2N5Y8</accession>
<sequence length="765" mass="84807">MRTPDISSRRPARSSIADGAPVISPQLSRVMNHRASGGSYGCQREVYHPKSPKAEPTAAIFWDSDDDVEDSDHEDTSESPLKNINRRPVFSPKTKSTEIRSSPLNPNRRVPPTKKLESSPDLKGSTITNGSDAKAIDLAEQLKQLKMEPKTRTVSPPSRESDVSEETTSTSAPSTPAPVDKQRRHSVQIKIEDSPAPNLPQQTPVRHTAASAPSAIPLPSSPGSSETGSTPSSPGSTVAHLPSITPPGKRLNQAIADTKQRNEAMKALFVKAEAYSEAITWKPIHQRLDPKAQTVLDKVYNDENRFNPEECLRNEALYQARISAVINLRKKEEQRVLAIIEAARAEERKKFEEEQARLAADQERFRLDQEAKQAAYRAQIERHRQEAETQRLKEEAERVAAAAKAREEQATKDEAEKKKKAESEAAAKAAQEALRKTEEEAAKMANSPGRMTAKAESENIFRVLKNLKEVRAKARAAGDWVKSTGINAIVRELRPRFGQLTGEKQQTITLRDHMKVNFRKVLAIPNQPPVNLRDFIITPIPAEQDGQVPLGWIYVLNELAKGVVRQVAQEAGANSKTAEPIGVMLASIFGDAEFKVNGVSFIDIFLARLMKRNPILRGEVGPERSEADMERLGWERDEDGKFEDDETHINRITGLSAGWVCIAARDFRLSKNLSSPYPIYHLWNKLAQILNIPEPLITNTHYFAVKIIMERAAAKMIAVYGNQAVKLIEVACGEWAEQGVKRNMPGATGLKAWALKQKEAAAARG</sequence>
<dbReference type="STRING" id="341454.A0A4S2N5Y8"/>
<keyword evidence="6" id="KW-0811">Translocation</keyword>
<evidence type="ECO:0000256" key="9">
    <source>
        <dbReference type="ARBA" id="ARBA00026227"/>
    </source>
</evidence>
<dbReference type="Proteomes" id="UP000298138">
    <property type="component" value="Unassembled WGS sequence"/>
</dbReference>
<dbReference type="InParanoid" id="A0A4S2N5Y8"/>
<evidence type="ECO:0000256" key="3">
    <source>
        <dbReference type="ARBA" id="ARBA00022448"/>
    </source>
</evidence>
<gene>
    <name evidence="12" type="ORF">EX30DRAFT_337139</name>
</gene>
<feature type="compositionally biased region" description="Basic and acidic residues" evidence="11">
    <location>
        <begin position="380"/>
        <end position="425"/>
    </location>
</feature>
<feature type="compositionally biased region" description="Low complexity" evidence="11">
    <location>
        <begin position="209"/>
        <end position="237"/>
    </location>
</feature>
<dbReference type="EMBL" id="ML220112">
    <property type="protein sequence ID" value="TGZ84637.1"/>
    <property type="molecule type" value="Genomic_DNA"/>
</dbReference>
<feature type="region of interest" description="Disordered" evidence="11">
    <location>
        <begin position="380"/>
        <end position="453"/>
    </location>
</feature>
<dbReference type="OrthoDB" id="5783963at2759"/>
<dbReference type="InterPro" id="IPR038506">
    <property type="entry name" value="GLE1-like_sf"/>
</dbReference>
<evidence type="ECO:0000256" key="10">
    <source>
        <dbReference type="ARBA" id="ARBA00029983"/>
    </source>
</evidence>
<protein>
    <recommendedName>
        <fullName evidence="9">mRNA export factor GLE1</fullName>
    </recommendedName>
    <alternativeName>
        <fullName evidence="10">Nucleoporin GLE1</fullName>
    </alternativeName>
</protein>
<evidence type="ECO:0000256" key="7">
    <source>
        <dbReference type="ARBA" id="ARBA00023132"/>
    </source>
</evidence>
<evidence type="ECO:0000256" key="1">
    <source>
        <dbReference type="ARBA" id="ARBA00004567"/>
    </source>
</evidence>
<dbReference type="GO" id="GO:0005543">
    <property type="term" value="F:phospholipid binding"/>
    <property type="evidence" value="ECO:0007669"/>
    <property type="project" value="TreeGrafter"/>
</dbReference>
<comment type="subcellular location">
    <subcellularLocation>
        <location evidence="1">Nucleus</location>
        <location evidence="1">Nuclear pore complex</location>
    </subcellularLocation>
</comment>
<evidence type="ECO:0000256" key="5">
    <source>
        <dbReference type="ARBA" id="ARBA00022927"/>
    </source>
</evidence>
<feature type="compositionally biased region" description="Basic and acidic residues" evidence="11">
    <location>
        <begin position="433"/>
        <end position="442"/>
    </location>
</feature>
<proteinExistence type="inferred from homology"/>
<comment type="similarity">
    <text evidence="2">Belongs to the GLE1 family.</text>
</comment>
<keyword evidence="8" id="KW-0539">Nucleus</keyword>
<evidence type="ECO:0000256" key="6">
    <source>
        <dbReference type="ARBA" id="ARBA00023010"/>
    </source>
</evidence>
<dbReference type="GO" id="GO:0031369">
    <property type="term" value="F:translation initiation factor binding"/>
    <property type="evidence" value="ECO:0007669"/>
    <property type="project" value="TreeGrafter"/>
</dbReference>
<dbReference type="GO" id="GO:0000822">
    <property type="term" value="F:inositol hexakisphosphate binding"/>
    <property type="evidence" value="ECO:0007669"/>
    <property type="project" value="TreeGrafter"/>
</dbReference>
<evidence type="ECO:0000256" key="11">
    <source>
        <dbReference type="SAM" id="MobiDB-lite"/>
    </source>
</evidence>
<keyword evidence="5" id="KW-0653">Protein transport</keyword>
<feature type="compositionally biased region" description="Acidic residues" evidence="11">
    <location>
        <begin position="63"/>
        <end position="77"/>
    </location>
</feature>
<dbReference type="PANTHER" id="PTHR12960:SF0">
    <property type="entry name" value="MRNA EXPORT FACTOR GLE1"/>
    <property type="match status" value="1"/>
</dbReference>
<feature type="compositionally biased region" description="Low complexity" evidence="11">
    <location>
        <begin position="166"/>
        <end position="178"/>
    </location>
</feature>
<evidence type="ECO:0000313" key="12">
    <source>
        <dbReference type="EMBL" id="TGZ84637.1"/>
    </source>
</evidence>
<keyword evidence="7" id="KW-0906">Nuclear pore complex</keyword>
<name>A0A4S2N5Y8_9PEZI</name>